<dbReference type="InterPro" id="IPR043968">
    <property type="entry name" value="SGNH"/>
</dbReference>
<evidence type="ECO:0000259" key="3">
    <source>
        <dbReference type="Pfam" id="PF19040"/>
    </source>
</evidence>
<feature type="transmembrane region" description="Helical" evidence="1">
    <location>
        <begin position="247"/>
        <end position="264"/>
    </location>
</feature>
<dbReference type="InterPro" id="IPR050879">
    <property type="entry name" value="Acyltransferase_3"/>
</dbReference>
<dbReference type="PANTHER" id="PTHR23028:SF53">
    <property type="entry name" value="ACYL_TRANSF_3 DOMAIN-CONTAINING PROTEIN"/>
    <property type="match status" value="1"/>
</dbReference>
<dbReference type="InterPro" id="IPR002656">
    <property type="entry name" value="Acyl_transf_3_dom"/>
</dbReference>
<reference evidence="5" key="1">
    <citation type="submission" date="2024-02" db="UniProtKB">
        <authorList>
            <consortium name="WormBaseParasite"/>
        </authorList>
    </citation>
    <scope>IDENTIFICATION</scope>
</reference>
<feature type="domain" description="SGNH" evidence="3">
    <location>
        <begin position="410"/>
        <end position="612"/>
    </location>
</feature>
<keyword evidence="4" id="KW-1185">Reference proteome</keyword>
<evidence type="ECO:0000313" key="5">
    <source>
        <dbReference type="WBParaSite" id="MBELARI_LOCUS8069"/>
    </source>
</evidence>
<dbReference type="Pfam" id="PF01757">
    <property type="entry name" value="Acyl_transf_3"/>
    <property type="match status" value="1"/>
</dbReference>
<organism evidence="4 5">
    <name type="scientific">Mesorhabditis belari</name>
    <dbReference type="NCBI Taxonomy" id="2138241"/>
    <lineage>
        <taxon>Eukaryota</taxon>
        <taxon>Metazoa</taxon>
        <taxon>Ecdysozoa</taxon>
        <taxon>Nematoda</taxon>
        <taxon>Chromadorea</taxon>
        <taxon>Rhabditida</taxon>
        <taxon>Rhabditina</taxon>
        <taxon>Rhabditomorpha</taxon>
        <taxon>Rhabditoidea</taxon>
        <taxon>Rhabditidae</taxon>
        <taxon>Mesorhabditinae</taxon>
        <taxon>Mesorhabditis</taxon>
    </lineage>
</organism>
<evidence type="ECO:0000313" key="4">
    <source>
        <dbReference type="Proteomes" id="UP000887575"/>
    </source>
</evidence>
<feature type="transmembrane region" description="Helical" evidence="1">
    <location>
        <begin position="337"/>
        <end position="360"/>
    </location>
</feature>
<feature type="domain" description="Acyltransferase 3" evidence="2">
    <location>
        <begin position="9"/>
        <end position="151"/>
    </location>
</feature>
<feature type="transmembrane region" description="Helical" evidence="1">
    <location>
        <begin position="31"/>
        <end position="49"/>
    </location>
</feature>
<feature type="transmembrane region" description="Helical" evidence="1">
    <location>
        <begin position="307"/>
        <end position="325"/>
    </location>
</feature>
<dbReference type="GO" id="GO:0016020">
    <property type="term" value="C:membrane"/>
    <property type="evidence" value="ECO:0007669"/>
    <property type="project" value="TreeGrafter"/>
</dbReference>
<evidence type="ECO:0000256" key="1">
    <source>
        <dbReference type="SAM" id="Phobius"/>
    </source>
</evidence>
<feature type="transmembrane region" description="Helical" evidence="1">
    <location>
        <begin position="224"/>
        <end position="241"/>
    </location>
</feature>
<accession>A0AAF3JB78</accession>
<dbReference type="Pfam" id="PF19040">
    <property type="entry name" value="SGNH"/>
    <property type="match status" value="1"/>
</dbReference>
<proteinExistence type="predicted"/>
<dbReference type="Proteomes" id="UP000887575">
    <property type="component" value="Unassembled WGS sequence"/>
</dbReference>
<dbReference type="WBParaSite" id="MBELARI_LOCUS8069">
    <property type="protein sequence ID" value="MBELARI_LOCUS8069"/>
    <property type="gene ID" value="MBELARI_LOCUS8069"/>
</dbReference>
<feature type="transmembrane region" description="Helical" evidence="1">
    <location>
        <begin position="155"/>
        <end position="178"/>
    </location>
</feature>
<sequence>MPSGKLATIQSLRALAITFVLFYHLNAKWVPRGFLGVDMFFVISGYLMAKIFYDKGTSCSQAYEFYKRRFRRIMPCYGLTIAIVVWFGRMKLVDVDRDNLFTDALLSLGIVSNMQPFYTKFDYWQMISEYKFLTHTWSLALSVNGLIVLPPSQSFGFVFCRLWQFIAGIGVHLIFIASDEKNMIGGYKRMQIEEADGLLGDQENALKSGDDVEIKDNQPCHSKFPHIAVGLFLLNIGLGFFESLPIYLSRLLSVLATAGIIYLTQIEESPLLTVQPMPYIGDVSYILYLVHWPVITFYKVLNNAELTIYDVGVMFVLSVLISLAAHHFIENHFLGQGAYLCLPFTVFCYLMAISGVFLPIQKPLEIDSVPMMLINQTKDCTALLKLPEMPDFKNWSAEGAYYEHYGELHGNGSFDVMVVGNSYVQHYRNWPDKIFQKRYRKYYHHDISTCVPFLDYRGLHVLGGVCEKYFQRVIKNIEEVKPKIVFFILGYGKANDLIMVNFKKMYPPAIERIKRIAASTEHLLITYPMFYLDDDRAHKNERIFRKGDPLPPRNRSQFTYSDYLKQCGHTLTLLFRATENCPMCRLVDTQSLFCEDGIHCDVFDYDCGKNLYDWGGRHPSVFARNRQQAVYQMVIDQVYSQIADDELTKK</sequence>
<dbReference type="GO" id="GO:0016747">
    <property type="term" value="F:acyltransferase activity, transferring groups other than amino-acyl groups"/>
    <property type="evidence" value="ECO:0007669"/>
    <property type="project" value="InterPro"/>
</dbReference>
<evidence type="ECO:0000259" key="2">
    <source>
        <dbReference type="Pfam" id="PF01757"/>
    </source>
</evidence>
<keyword evidence="1" id="KW-0812">Transmembrane</keyword>
<evidence type="ECO:0008006" key="6">
    <source>
        <dbReference type="Google" id="ProtNLM"/>
    </source>
</evidence>
<keyword evidence="1" id="KW-0472">Membrane</keyword>
<protein>
    <recommendedName>
        <fullName evidence="6">Acyl_transf_3 domain-containing protein</fullName>
    </recommendedName>
</protein>
<dbReference type="AlphaFoldDB" id="A0AAF3JB78"/>
<keyword evidence="1" id="KW-1133">Transmembrane helix</keyword>
<feature type="transmembrane region" description="Helical" evidence="1">
    <location>
        <begin position="70"/>
        <end position="88"/>
    </location>
</feature>
<dbReference type="GO" id="GO:0000271">
    <property type="term" value="P:polysaccharide biosynthetic process"/>
    <property type="evidence" value="ECO:0007669"/>
    <property type="project" value="TreeGrafter"/>
</dbReference>
<dbReference type="PANTHER" id="PTHR23028">
    <property type="entry name" value="ACETYLTRANSFERASE"/>
    <property type="match status" value="1"/>
</dbReference>
<name>A0AAF3JB78_9BILA</name>